<organism evidence="1 2">
    <name type="scientific">Novosphingobium sediminicola</name>
    <dbReference type="NCBI Taxonomy" id="563162"/>
    <lineage>
        <taxon>Bacteria</taxon>
        <taxon>Pseudomonadati</taxon>
        <taxon>Pseudomonadota</taxon>
        <taxon>Alphaproteobacteria</taxon>
        <taxon>Sphingomonadales</taxon>
        <taxon>Sphingomonadaceae</taxon>
        <taxon>Novosphingobium</taxon>
    </lineage>
</organism>
<protein>
    <submittedName>
        <fullName evidence="1">Type-F conjugative transfer system pilin assembly protein TrbC</fullName>
    </submittedName>
</protein>
<comment type="caution">
    <text evidence="1">The sequence shown here is derived from an EMBL/GenBank/DDBJ whole genome shotgun (WGS) entry which is preliminary data.</text>
</comment>
<evidence type="ECO:0000313" key="2">
    <source>
        <dbReference type="Proteomes" id="UP000548867"/>
    </source>
</evidence>
<name>A0A7W6CQ52_9SPHN</name>
<gene>
    <name evidence="1" type="ORF">GGR38_004100</name>
</gene>
<proteinExistence type="predicted"/>
<dbReference type="InterPro" id="IPR019106">
    <property type="entry name" value="T4SS_TrbC"/>
</dbReference>
<keyword evidence="2" id="KW-1185">Reference proteome</keyword>
<accession>A0A7W6CQ52</accession>
<dbReference type="AlphaFoldDB" id="A0A7W6CQ52"/>
<sequence length="198" mass="21051">MEARAHAALDAGRAGLAASREAMAKRVAQALGLEAPDRAALEGAIAPTGPRAYVPVLFASSSMPLSQLRAYAVQLEPVGGVIAFRGMVGGMGRVGPMAKLIAQALRLDPGCEGPACAMRKVQVIVDPLIFRQHDVRQVPALTLIPGDPTRPYCEREEDSERGAHLVYGDASLSALLDEYARLGGKEGVRDVTTRLQRR</sequence>
<dbReference type="EMBL" id="JACIDX010000019">
    <property type="protein sequence ID" value="MBB3957126.1"/>
    <property type="molecule type" value="Genomic_DNA"/>
</dbReference>
<dbReference type="Proteomes" id="UP000548867">
    <property type="component" value="Unassembled WGS sequence"/>
</dbReference>
<reference evidence="1 2" key="1">
    <citation type="submission" date="2020-08" db="EMBL/GenBank/DDBJ databases">
        <title>Genomic Encyclopedia of Type Strains, Phase IV (KMG-IV): sequencing the most valuable type-strain genomes for metagenomic binning, comparative biology and taxonomic classification.</title>
        <authorList>
            <person name="Goeker M."/>
        </authorList>
    </citation>
    <scope>NUCLEOTIDE SEQUENCE [LARGE SCALE GENOMIC DNA]</scope>
    <source>
        <strain evidence="1 2">DSM 27057</strain>
    </source>
</reference>
<evidence type="ECO:0000313" key="1">
    <source>
        <dbReference type="EMBL" id="MBB3957126.1"/>
    </source>
</evidence>
<dbReference type="Pfam" id="PF09673">
    <property type="entry name" value="TrbC_Ftype"/>
    <property type="match status" value="1"/>
</dbReference>